<dbReference type="Pfam" id="PF12728">
    <property type="entry name" value="HTH_17"/>
    <property type="match status" value="1"/>
</dbReference>
<sequence length="126" mass="13914">MRELFCADVRESALLQSAIEDLERRMRRDGLPLPLEVARLKGDLAEYVGRARGRADTTIRPDSGGMTDANEEQLLSVEEAAGLMGISADGIRKSCRRGKLALAARKIRGQWWIPRPDVLAVLGGER</sequence>
<dbReference type="InterPro" id="IPR041657">
    <property type="entry name" value="HTH_17"/>
</dbReference>
<name>A0AA91IZR6_9MYCO</name>
<gene>
    <name evidence="2" type="ORF">A5649_13465</name>
</gene>
<feature type="domain" description="Helix-turn-helix" evidence="1">
    <location>
        <begin position="74"/>
        <end position="122"/>
    </location>
</feature>
<evidence type="ECO:0000259" key="1">
    <source>
        <dbReference type="Pfam" id="PF12728"/>
    </source>
</evidence>
<dbReference type="EMBL" id="LZME01000007">
    <property type="protein sequence ID" value="OBK89455.1"/>
    <property type="molecule type" value="Genomic_DNA"/>
</dbReference>
<proteinExistence type="predicted"/>
<accession>A0AA91IZR6</accession>
<comment type="caution">
    <text evidence="2">The sequence shown here is derived from an EMBL/GenBank/DDBJ whole genome shotgun (WGS) entry which is preliminary data.</text>
</comment>
<evidence type="ECO:0000313" key="2">
    <source>
        <dbReference type="EMBL" id="OBK89455.1"/>
    </source>
</evidence>
<reference evidence="2 3" key="1">
    <citation type="submission" date="2016-06" db="EMBL/GenBank/DDBJ databases">
        <authorList>
            <person name="Sutton G."/>
            <person name="Brinkac L."/>
            <person name="Sanka R."/>
            <person name="Adams M."/>
            <person name="Lau E."/>
            <person name="Garcia-Basteiro A."/>
            <person name="Lopez-Varela E."/>
            <person name="Palencia S."/>
        </authorList>
    </citation>
    <scope>NUCLEOTIDE SEQUENCE [LARGE SCALE GENOMIC DNA]</scope>
    <source>
        <strain evidence="2 3">1211594.5</strain>
    </source>
</reference>
<dbReference type="AlphaFoldDB" id="A0AA91IZR6"/>
<dbReference type="Proteomes" id="UP000093712">
    <property type="component" value="Unassembled WGS sequence"/>
</dbReference>
<dbReference type="RefSeq" id="WP_065038720.1">
    <property type="nucleotide sequence ID" value="NZ_LZME01000007.1"/>
</dbReference>
<organism evidence="2 3">
    <name type="scientific">Mycolicibacter heraklionensis</name>
    <dbReference type="NCBI Taxonomy" id="512402"/>
    <lineage>
        <taxon>Bacteria</taxon>
        <taxon>Bacillati</taxon>
        <taxon>Actinomycetota</taxon>
        <taxon>Actinomycetes</taxon>
        <taxon>Mycobacteriales</taxon>
        <taxon>Mycobacteriaceae</taxon>
        <taxon>Mycolicibacter</taxon>
    </lineage>
</organism>
<evidence type="ECO:0000313" key="3">
    <source>
        <dbReference type="Proteomes" id="UP000093712"/>
    </source>
</evidence>
<protein>
    <recommendedName>
        <fullName evidence="1">Helix-turn-helix domain-containing protein</fullName>
    </recommendedName>
</protein>